<comment type="caution">
    <text evidence="1">The sequence shown here is derived from an EMBL/GenBank/DDBJ whole genome shotgun (WGS) entry which is preliminary data.</text>
</comment>
<organism evidence="1">
    <name type="scientific">bioreactor metagenome</name>
    <dbReference type="NCBI Taxonomy" id="1076179"/>
    <lineage>
        <taxon>unclassified sequences</taxon>
        <taxon>metagenomes</taxon>
        <taxon>ecological metagenomes</taxon>
    </lineage>
</organism>
<dbReference type="EMBL" id="VSSQ01018638">
    <property type="protein sequence ID" value="MPM62001.1"/>
    <property type="molecule type" value="Genomic_DNA"/>
</dbReference>
<proteinExistence type="predicted"/>
<accession>A0A645BBF8</accession>
<evidence type="ECO:0000313" key="1">
    <source>
        <dbReference type="EMBL" id="MPM62001.1"/>
    </source>
</evidence>
<sequence>MRKQPAAKFLAARRQSFKIGKNTGLVGDDLVVAQNIFVNDRCFFNVGYTGNSTYGTACQATFVFENIFVVDDLEQIPVRVPHIKSLPAVYVLT</sequence>
<dbReference type="AlphaFoldDB" id="A0A645BBF8"/>
<name>A0A645BBF8_9ZZZZ</name>
<protein>
    <submittedName>
        <fullName evidence="1">Uncharacterized protein</fullName>
    </submittedName>
</protein>
<reference evidence="1" key="1">
    <citation type="submission" date="2019-08" db="EMBL/GenBank/DDBJ databases">
        <authorList>
            <person name="Kucharzyk K."/>
            <person name="Murdoch R.W."/>
            <person name="Higgins S."/>
            <person name="Loffler F."/>
        </authorList>
    </citation>
    <scope>NUCLEOTIDE SEQUENCE</scope>
</reference>
<gene>
    <name evidence="1" type="ORF">SDC9_108866</name>
</gene>